<gene>
    <name evidence="1" type="ORF">J2S08_002104</name>
</gene>
<keyword evidence="2" id="KW-1185">Reference proteome</keyword>
<dbReference type="RefSeq" id="WP_307229287.1">
    <property type="nucleotide sequence ID" value="NZ_JAUSTT010000011.1"/>
</dbReference>
<evidence type="ECO:0000313" key="1">
    <source>
        <dbReference type="EMBL" id="MDQ0176267.1"/>
    </source>
</evidence>
<dbReference type="Proteomes" id="UP001223586">
    <property type="component" value="Unassembled WGS sequence"/>
</dbReference>
<name>A0ABT9WTP2_9BACI</name>
<dbReference type="EMBL" id="JAUSTT010000011">
    <property type="protein sequence ID" value="MDQ0176267.1"/>
    <property type="molecule type" value="Genomic_DNA"/>
</dbReference>
<organism evidence="1 2">
    <name type="scientific">Bacillus chungangensis</name>
    <dbReference type="NCBI Taxonomy" id="587633"/>
    <lineage>
        <taxon>Bacteria</taxon>
        <taxon>Bacillati</taxon>
        <taxon>Bacillota</taxon>
        <taxon>Bacilli</taxon>
        <taxon>Bacillales</taxon>
        <taxon>Bacillaceae</taxon>
        <taxon>Bacillus</taxon>
    </lineage>
</organism>
<evidence type="ECO:0000313" key="2">
    <source>
        <dbReference type="Proteomes" id="UP001223586"/>
    </source>
</evidence>
<protein>
    <submittedName>
        <fullName evidence="1">Uncharacterized protein</fullName>
    </submittedName>
</protein>
<proteinExistence type="predicted"/>
<comment type="caution">
    <text evidence="1">The sequence shown here is derived from an EMBL/GenBank/DDBJ whole genome shotgun (WGS) entry which is preliminary data.</text>
</comment>
<reference evidence="1 2" key="1">
    <citation type="submission" date="2023-07" db="EMBL/GenBank/DDBJ databases">
        <title>Genomic Encyclopedia of Type Strains, Phase IV (KMG-IV): sequencing the most valuable type-strain genomes for metagenomic binning, comparative biology and taxonomic classification.</title>
        <authorList>
            <person name="Goeker M."/>
        </authorList>
    </citation>
    <scope>NUCLEOTIDE SEQUENCE [LARGE SCALE GENOMIC DNA]</scope>
    <source>
        <strain evidence="1 2">DSM 23837</strain>
    </source>
</reference>
<sequence>MSIEKLFIKRVAVDEGVDYKALYNDSRGAVYKDEYKSLIKEAIKKNIITIEKFIIAENVQDELYQICDIKGIQYTLIQCLKDYHNESDYVIAPIIYLLKILDPQFTLNTNEEKLKIVSKVNEVEVRSRIDGRNAMPRIFLPKENTAIASTNENIENLGDILAVKDVRVYVIGTDDCSNNIYAYKVNRNDRFFEVSKGFKERLINKIFKS</sequence>
<accession>A0ABT9WTP2</accession>